<dbReference type="Pfam" id="PF11845">
    <property type="entry name" value="Tll0287-like"/>
    <property type="match status" value="1"/>
</dbReference>
<dbReference type="RefSeq" id="WP_148895278.1">
    <property type="nucleotide sequence ID" value="NZ_VNIB01000003.1"/>
</dbReference>
<proteinExistence type="predicted"/>
<evidence type="ECO:0000259" key="2">
    <source>
        <dbReference type="Pfam" id="PF11845"/>
    </source>
</evidence>
<dbReference type="AlphaFoldDB" id="A0A5D3WNY4"/>
<dbReference type="EMBL" id="VNIB01000003">
    <property type="protein sequence ID" value="TYO99359.1"/>
    <property type="molecule type" value="Genomic_DNA"/>
</dbReference>
<feature type="signal peptide" evidence="1">
    <location>
        <begin position="1"/>
        <end position="23"/>
    </location>
</feature>
<comment type="caution">
    <text evidence="3">The sequence shown here is derived from an EMBL/GenBank/DDBJ whole genome shotgun (WGS) entry which is preliminary data.</text>
</comment>
<accession>A0A5D3WNY4</accession>
<feature type="domain" description="Tll0287-like" evidence="2">
    <location>
        <begin position="52"/>
        <end position="189"/>
    </location>
</feature>
<gene>
    <name evidence="3" type="ORF">EDC39_103205</name>
</gene>
<dbReference type="InterPro" id="IPR021796">
    <property type="entry name" value="Tll0287-like_dom"/>
</dbReference>
<evidence type="ECO:0000313" key="3">
    <source>
        <dbReference type="EMBL" id="TYO99359.1"/>
    </source>
</evidence>
<feature type="chain" id="PRO_5022943637" evidence="1">
    <location>
        <begin position="24"/>
        <end position="191"/>
    </location>
</feature>
<reference evidence="3 4" key="1">
    <citation type="submission" date="2019-07" db="EMBL/GenBank/DDBJ databases">
        <title>Genomic Encyclopedia of Type Strains, Phase IV (KMG-IV): sequencing the most valuable type-strain genomes for metagenomic binning, comparative biology and taxonomic classification.</title>
        <authorList>
            <person name="Goeker M."/>
        </authorList>
    </citation>
    <scope>NUCLEOTIDE SEQUENCE [LARGE SCALE GENOMIC DNA]</scope>
    <source>
        <strain evidence="3 4">SS015</strain>
    </source>
</reference>
<dbReference type="OrthoDB" id="9797588at2"/>
<name>A0A5D3WNY4_9BACT</name>
<dbReference type="Proteomes" id="UP000324159">
    <property type="component" value="Unassembled WGS sequence"/>
</dbReference>
<evidence type="ECO:0000256" key="1">
    <source>
        <dbReference type="SAM" id="SignalP"/>
    </source>
</evidence>
<sequence length="191" mass="20797">MRGISLSSISLAILLLCPGQLPAADEAALKAEANAVIKTYVTRLKGALRGALAEGGPVRAIETCRLQAPAFAEEISRSTGWQVGRTSLRVRNPDNRPDAWEKAALEEFERQHRRGVPAAKLVRATIVEDEQGRRFRFLKAIPTGKLCLVCHGEKIAPAVRQALRKNYPGDRATGFSQGDLRGAFTLSKPLD</sequence>
<keyword evidence="1" id="KW-0732">Signal</keyword>
<organism evidence="3 4">
    <name type="scientific">Geothermobacter ehrlichii</name>
    <dbReference type="NCBI Taxonomy" id="213224"/>
    <lineage>
        <taxon>Bacteria</taxon>
        <taxon>Pseudomonadati</taxon>
        <taxon>Thermodesulfobacteriota</taxon>
        <taxon>Desulfuromonadia</taxon>
        <taxon>Desulfuromonadales</taxon>
        <taxon>Geothermobacteraceae</taxon>
        <taxon>Geothermobacter</taxon>
    </lineage>
</organism>
<keyword evidence="4" id="KW-1185">Reference proteome</keyword>
<evidence type="ECO:0000313" key="4">
    <source>
        <dbReference type="Proteomes" id="UP000324159"/>
    </source>
</evidence>
<protein>
    <submittedName>
        <fullName evidence="3">Uncharacterized protein DUF3365</fullName>
    </submittedName>
</protein>